<keyword evidence="3" id="KW-1185">Reference proteome</keyword>
<feature type="transmembrane region" description="Helical" evidence="1">
    <location>
        <begin position="86"/>
        <end position="107"/>
    </location>
</feature>
<evidence type="ECO:0000313" key="2">
    <source>
        <dbReference type="EMBL" id="GHC67354.1"/>
    </source>
</evidence>
<evidence type="ECO:0008006" key="4">
    <source>
        <dbReference type="Google" id="ProtNLM"/>
    </source>
</evidence>
<organism evidence="2 3">
    <name type="scientific">Limoniibacter endophyticus</name>
    <dbReference type="NCBI Taxonomy" id="1565040"/>
    <lineage>
        <taxon>Bacteria</taxon>
        <taxon>Pseudomonadati</taxon>
        <taxon>Pseudomonadota</taxon>
        <taxon>Alphaproteobacteria</taxon>
        <taxon>Hyphomicrobiales</taxon>
        <taxon>Bartonellaceae</taxon>
        <taxon>Limoniibacter</taxon>
    </lineage>
</organism>
<evidence type="ECO:0000256" key="1">
    <source>
        <dbReference type="SAM" id="Phobius"/>
    </source>
</evidence>
<feature type="transmembrane region" description="Helical" evidence="1">
    <location>
        <begin position="21"/>
        <end position="44"/>
    </location>
</feature>
<dbReference type="EMBL" id="BMZO01000003">
    <property type="protein sequence ID" value="GHC67354.1"/>
    <property type="molecule type" value="Genomic_DNA"/>
</dbReference>
<reference evidence="2" key="2">
    <citation type="submission" date="2020-09" db="EMBL/GenBank/DDBJ databases">
        <authorList>
            <person name="Sun Q."/>
            <person name="Kim S."/>
        </authorList>
    </citation>
    <scope>NUCLEOTIDE SEQUENCE</scope>
    <source>
        <strain evidence="2">KCTC 42097</strain>
    </source>
</reference>
<dbReference type="PANTHER" id="PTHR34980">
    <property type="entry name" value="INNER MEMBRANE PROTEIN-RELATED-RELATED"/>
    <property type="match status" value="1"/>
</dbReference>
<keyword evidence="1" id="KW-0812">Transmembrane</keyword>
<evidence type="ECO:0000313" key="3">
    <source>
        <dbReference type="Proteomes" id="UP000641137"/>
    </source>
</evidence>
<reference evidence="2" key="1">
    <citation type="journal article" date="2014" name="Int. J. Syst. Evol. Microbiol.">
        <title>Complete genome sequence of Corynebacterium casei LMG S-19264T (=DSM 44701T), isolated from a smear-ripened cheese.</title>
        <authorList>
            <consortium name="US DOE Joint Genome Institute (JGI-PGF)"/>
            <person name="Walter F."/>
            <person name="Albersmeier A."/>
            <person name="Kalinowski J."/>
            <person name="Ruckert C."/>
        </authorList>
    </citation>
    <scope>NUCLEOTIDE SEQUENCE</scope>
    <source>
        <strain evidence="2">KCTC 42097</strain>
    </source>
</reference>
<protein>
    <recommendedName>
        <fullName evidence="4">DUF805 domain-containing protein</fullName>
    </recommendedName>
</protein>
<dbReference type="Proteomes" id="UP000641137">
    <property type="component" value="Unassembled WGS sequence"/>
</dbReference>
<dbReference type="Pfam" id="PF05656">
    <property type="entry name" value="DUF805"/>
    <property type="match status" value="1"/>
</dbReference>
<name>A0A8J3DH75_9HYPH</name>
<keyword evidence="1" id="KW-0472">Membrane</keyword>
<feature type="transmembrane region" description="Helical" evidence="1">
    <location>
        <begin position="56"/>
        <end position="74"/>
    </location>
</feature>
<accession>A0A8J3DH75</accession>
<comment type="caution">
    <text evidence="2">The sequence shown here is derived from an EMBL/GenBank/DDBJ whole genome shotgun (WGS) entry which is preliminary data.</text>
</comment>
<keyword evidence="1" id="KW-1133">Transmembrane helix</keyword>
<dbReference type="InterPro" id="IPR008523">
    <property type="entry name" value="DUF805"/>
</dbReference>
<sequence>MFGDGFLWAAGSFRGRLSQGSAFLVATCLTLASAACIILYYYTVLDYMPSEPAPELVRAILFETLPTGWLLYAVNVKRLHDFGFSGWWALAGLAPGIGDLIWIIYLVPGTGGPNRYGRDTNSSV</sequence>
<gene>
    <name evidence="2" type="ORF">GCM10010136_11340</name>
</gene>
<dbReference type="AlphaFoldDB" id="A0A8J3DH75"/>
<proteinExistence type="predicted"/>
<dbReference type="GO" id="GO:0005886">
    <property type="term" value="C:plasma membrane"/>
    <property type="evidence" value="ECO:0007669"/>
    <property type="project" value="TreeGrafter"/>
</dbReference>